<dbReference type="RefSeq" id="WP_062226718.1">
    <property type="nucleotide sequence ID" value="NZ_BBWR01000003.1"/>
</dbReference>
<dbReference type="GO" id="GO:0016853">
    <property type="term" value="F:isomerase activity"/>
    <property type="evidence" value="ECO:0007669"/>
    <property type="project" value="UniProtKB-KW"/>
</dbReference>
<dbReference type="Gene3D" id="3.20.20.150">
    <property type="entry name" value="Divalent-metal-dependent TIM barrel enzymes"/>
    <property type="match status" value="1"/>
</dbReference>
<evidence type="ECO:0000313" key="2">
    <source>
        <dbReference type="EMBL" id="BAT27686.1"/>
    </source>
</evidence>
<dbReference type="PANTHER" id="PTHR12110">
    <property type="entry name" value="HYDROXYPYRUVATE ISOMERASE"/>
    <property type="match status" value="1"/>
</dbReference>
<dbReference type="InterPro" id="IPR050312">
    <property type="entry name" value="IolE/XylAMocC-like"/>
</dbReference>
<dbReference type="SUPFAM" id="SSF51658">
    <property type="entry name" value="Xylose isomerase-like"/>
    <property type="match status" value="1"/>
</dbReference>
<organism evidence="2">
    <name type="scientific">Aureimonas frigidaquae</name>
    <dbReference type="NCBI Taxonomy" id="424757"/>
    <lineage>
        <taxon>Bacteria</taxon>
        <taxon>Pseudomonadati</taxon>
        <taxon>Pseudomonadota</taxon>
        <taxon>Alphaproteobacteria</taxon>
        <taxon>Hyphomicrobiales</taxon>
        <taxon>Aurantimonadaceae</taxon>
        <taxon>Aureimonas</taxon>
    </lineage>
</organism>
<name>A0A0P0Z174_9HYPH</name>
<dbReference type="InterPro" id="IPR036237">
    <property type="entry name" value="Xyl_isomerase-like_sf"/>
</dbReference>
<reference evidence="2" key="1">
    <citation type="journal article" date="2015" name="Proc. Natl. Acad. Sci. U.S.A.">
        <title>Bacterial clade with the ribosomal RNA operon on a small plasmid rather than the chromosome.</title>
        <authorList>
            <person name="Anda M."/>
            <person name="Ohtsubo Y."/>
            <person name="Okubo T."/>
            <person name="Sugawara M."/>
            <person name="Nagata Y."/>
            <person name="Tsuda M."/>
            <person name="Minamisawa K."/>
            <person name="Mitsui H."/>
        </authorList>
    </citation>
    <scope>NUCLEOTIDE SEQUENCE</scope>
    <source>
        <strain evidence="2">JCM 14755</strain>
    </source>
</reference>
<dbReference type="OrthoDB" id="9804047at2"/>
<dbReference type="Pfam" id="PF01261">
    <property type="entry name" value="AP_endonuc_2"/>
    <property type="match status" value="1"/>
</dbReference>
<feature type="domain" description="Xylose isomerase-like TIM barrel" evidence="1">
    <location>
        <begin position="19"/>
        <end position="249"/>
    </location>
</feature>
<proteinExistence type="predicted"/>
<keyword evidence="2" id="KW-0413">Isomerase</keyword>
<dbReference type="EMBL" id="LC066375">
    <property type="protein sequence ID" value="BAT27686.1"/>
    <property type="molecule type" value="Genomic_DNA"/>
</dbReference>
<dbReference type="InterPro" id="IPR013022">
    <property type="entry name" value="Xyl_isomerase-like_TIM-brl"/>
</dbReference>
<sequence>MKSAFHSVGLPDVPILALIDRVADAGYRGIELNAETLPWAGPHVTPDTPPQERRTIRTACAARGLAIPAIGAHVEMVGESAEARQAAIRFVEGCIDLASDLACPFVHVLSGPQASGASYDASWRWFADAIARCASHADGRGVGLGVEAIAGHLFHATDDYHRLFHDLPGSTIFVNFDPSHLEVQGENPARVPDELGDRIRHVHLKDGKGRFPDFAFPPLGQGTIDFHDLAGRLRTAGFNGFASVEYEAQVYGYALDEDTILKGGEAFCNSLEIDR</sequence>
<dbReference type="AlphaFoldDB" id="A0A0P0Z174"/>
<protein>
    <submittedName>
        <fullName evidence="2">Isomerase domain-containing protein</fullName>
    </submittedName>
</protein>
<evidence type="ECO:0000259" key="1">
    <source>
        <dbReference type="Pfam" id="PF01261"/>
    </source>
</evidence>
<accession>A0A0P0Z174</accession>